<dbReference type="AlphaFoldDB" id="A0A0N4UL86"/>
<gene>
    <name evidence="1" type="ORF">DME_LOCUS2504</name>
</gene>
<evidence type="ECO:0000313" key="4">
    <source>
        <dbReference type="WBParaSite" id="DME_0000854801-mRNA-1"/>
    </source>
</evidence>
<keyword evidence="3" id="KW-1185">Reference proteome</keyword>
<dbReference type="Proteomes" id="UP000038040">
    <property type="component" value="Unplaced"/>
</dbReference>
<evidence type="ECO:0000313" key="2">
    <source>
        <dbReference type="Proteomes" id="UP000038040"/>
    </source>
</evidence>
<evidence type="ECO:0000313" key="1">
    <source>
        <dbReference type="EMBL" id="VDN52531.1"/>
    </source>
</evidence>
<dbReference type="Proteomes" id="UP000274756">
    <property type="component" value="Unassembled WGS sequence"/>
</dbReference>
<dbReference type="WBParaSite" id="DME_0000854801-mRNA-1">
    <property type="protein sequence ID" value="DME_0000854801-mRNA-1"/>
    <property type="gene ID" value="DME_0000854801"/>
</dbReference>
<dbReference type="EMBL" id="UYYG01000064">
    <property type="protein sequence ID" value="VDN52531.1"/>
    <property type="molecule type" value="Genomic_DNA"/>
</dbReference>
<accession>A0A0N4UL86</accession>
<dbReference type="OrthoDB" id="5830774at2759"/>
<name>A0A0N4UL86_DRAME</name>
<sequence length="66" mass="7558">MDFSFGSKIAENYFKIYMMVNFRSIRTKSIDMRPISIPPPSIKYNEQSALEICCYITLAIITGIEG</sequence>
<organism evidence="2 4">
    <name type="scientific">Dracunculus medinensis</name>
    <name type="common">Guinea worm</name>
    <dbReference type="NCBI Taxonomy" id="318479"/>
    <lineage>
        <taxon>Eukaryota</taxon>
        <taxon>Metazoa</taxon>
        <taxon>Ecdysozoa</taxon>
        <taxon>Nematoda</taxon>
        <taxon>Chromadorea</taxon>
        <taxon>Rhabditida</taxon>
        <taxon>Spirurina</taxon>
        <taxon>Dracunculoidea</taxon>
        <taxon>Dracunculidae</taxon>
        <taxon>Dracunculus</taxon>
    </lineage>
</organism>
<evidence type="ECO:0000313" key="3">
    <source>
        <dbReference type="Proteomes" id="UP000274756"/>
    </source>
</evidence>
<reference evidence="1 3" key="2">
    <citation type="submission" date="2018-11" db="EMBL/GenBank/DDBJ databases">
        <authorList>
            <consortium name="Pathogen Informatics"/>
        </authorList>
    </citation>
    <scope>NUCLEOTIDE SEQUENCE [LARGE SCALE GENOMIC DNA]</scope>
</reference>
<reference evidence="4" key="1">
    <citation type="submission" date="2017-02" db="UniProtKB">
        <authorList>
            <consortium name="WormBaseParasite"/>
        </authorList>
    </citation>
    <scope>IDENTIFICATION</scope>
</reference>
<protein>
    <submittedName>
        <fullName evidence="1 4">Uncharacterized protein</fullName>
    </submittedName>
</protein>
<proteinExistence type="predicted"/>